<sequence>MPKDAGISRLKIIRNKNDFFGGKVDPCTIYSYFYLIEPKKR</sequence>
<reference evidence="1 2" key="1">
    <citation type="submission" date="2019-05" db="EMBL/GenBank/DDBJ databases">
        <authorList>
            <consortium name="Pathogen Informatics"/>
        </authorList>
    </citation>
    <scope>NUCLEOTIDE SEQUENCE [LARGE SCALE GENOMIC DNA]</scope>
    <source>
        <strain evidence="1 2">NCTC11429</strain>
    </source>
</reference>
<accession>A0A4U9UNZ3</accession>
<organism evidence="1 2">
    <name type="scientific">Sphingobacterium thalpophilum</name>
    <dbReference type="NCBI Taxonomy" id="259"/>
    <lineage>
        <taxon>Bacteria</taxon>
        <taxon>Pseudomonadati</taxon>
        <taxon>Bacteroidota</taxon>
        <taxon>Sphingobacteriia</taxon>
        <taxon>Sphingobacteriales</taxon>
        <taxon>Sphingobacteriaceae</taxon>
        <taxon>Sphingobacterium</taxon>
    </lineage>
</organism>
<dbReference type="STRING" id="1123265.GCA_000686625_01944"/>
<evidence type="ECO:0000313" key="1">
    <source>
        <dbReference type="EMBL" id="VTR35445.1"/>
    </source>
</evidence>
<dbReference type="Proteomes" id="UP000308196">
    <property type="component" value="Chromosome"/>
</dbReference>
<protein>
    <submittedName>
        <fullName evidence="1">Uncharacterized protein</fullName>
    </submittedName>
</protein>
<name>A0A4U9UNZ3_9SPHI</name>
<proteinExistence type="predicted"/>
<dbReference type="AlphaFoldDB" id="A0A4U9UNZ3"/>
<dbReference type="KEGG" id="stha:NCTC11429_01507"/>
<dbReference type="EMBL" id="LR590484">
    <property type="protein sequence ID" value="VTR35445.1"/>
    <property type="molecule type" value="Genomic_DNA"/>
</dbReference>
<gene>
    <name evidence="1" type="ORF">NCTC11429_01507</name>
</gene>
<evidence type="ECO:0000313" key="2">
    <source>
        <dbReference type="Proteomes" id="UP000308196"/>
    </source>
</evidence>